<dbReference type="GO" id="GO:0005524">
    <property type="term" value="F:ATP binding"/>
    <property type="evidence" value="ECO:0007669"/>
    <property type="project" value="UniProtKB-UniRule"/>
</dbReference>
<dbReference type="InterPro" id="IPR011761">
    <property type="entry name" value="ATP-grasp"/>
</dbReference>
<dbReference type="Proteomes" id="UP000241462">
    <property type="component" value="Unassembled WGS sequence"/>
</dbReference>
<keyword evidence="2" id="KW-0812">Transmembrane</keyword>
<gene>
    <name evidence="4" type="ORF">BD289DRAFT_164931</name>
</gene>
<proteinExistence type="predicted"/>
<accession>A0A2T2ZUC1</accession>
<dbReference type="InParanoid" id="A0A2T2ZUC1"/>
<organism evidence="4 5">
    <name type="scientific">Coniella lustricola</name>
    <dbReference type="NCBI Taxonomy" id="2025994"/>
    <lineage>
        <taxon>Eukaryota</taxon>
        <taxon>Fungi</taxon>
        <taxon>Dikarya</taxon>
        <taxon>Ascomycota</taxon>
        <taxon>Pezizomycotina</taxon>
        <taxon>Sordariomycetes</taxon>
        <taxon>Sordariomycetidae</taxon>
        <taxon>Diaporthales</taxon>
        <taxon>Schizoparmaceae</taxon>
        <taxon>Coniella</taxon>
    </lineage>
</organism>
<dbReference type="AlphaFoldDB" id="A0A2T2ZUC1"/>
<dbReference type="EMBL" id="KZ678682">
    <property type="protein sequence ID" value="PSR76967.1"/>
    <property type="molecule type" value="Genomic_DNA"/>
</dbReference>
<reference evidence="4 5" key="1">
    <citation type="journal article" date="2018" name="Mycol. Prog.">
        <title>Coniella lustricola, a new species from submerged detritus.</title>
        <authorList>
            <person name="Raudabaugh D.B."/>
            <person name="Iturriaga T."/>
            <person name="Carver A."/>
            <person name="Mondo S."/>
            <person name="Pangilinan J."/>
            <person name="Lipzen A."/>
            <person name="He G."/>
            <person name="Amirebrahimi M."/>
            <person name="Grigoriev I.V."/>
            <person name="Miller A.N."/>
        </authorList>
    </citation>
    <scope>NUCLEOTIDE SEQUENCE [LARGE SCALE GENOMIC DNA]</scope>
    <source>
        <strain evidence="4 5">B22-T-1</strain>
    </source>
</reference>
<dbReference type="PROSITE" id="PS50975">
    <property type="entry name" value="ATP_GRASP"/>
    <property type="match status" value="1"/>
</dbReference>
<sequence length="553" mass="61304">MSSRQRLGFTRLSVHDHLKTAALVFISLVTLPVSYLLAILMTTLPQPWLTYLFPSSMGTPAAAAAHREQCRSAPGFRRYTVLVTGVGMTKGLTVARAFWLCGHRVIGAEFQAERCGMWTLWGDKFRSSFSKAFDSVYSLKKPEIAPESSEMEKIKVRKQYAQELCTIIRSEGVDLWVSCSSVGSALEDAYVKEVLDSFRVEGKDKHCASIQFGTAETAKLHEKSTFIKHANSLGLLAPETHDVFSQHDVFKHLDAAATRHAERKFILKPVGMDDAHRGNMTLLPLATPAETQAHVQRLPISQAQPWILQQFISGNKEYCTHALVVDGVVKVFAACPSSEMLMHYTALPSSSNLTRDMLNFTKTVALHAKKRGGEFTGHLSFDFMAETGQDGQTKLYAIECNPRAHTAVALFGTPGSAMREMVDAYISAIDSHGVSKTTTRVSADRKESGAVGIARPAADTSSRYWLGHDIFALVLLPVWGLVTLKTTGSEVQASLQEAVAHLSTWKEGSFELWDPWPFVALYHHYWPSAILSAWWQGQRWSRLNVSTTKMFAC</sequence>
<name>A0A2T2ZUC1_9PEZI</name>
<evidence type="ECO:0000256" key="1">
    <source>
        <dbReference type="PROSITE-ProRule" id="PRU00409"/>
    </source>
</evidence>
<evidence type="ECO:0000313" key="5">
    <source>
        <dbReference type="Proteomes" id="UP000241462"/>
    </source>
</evidence>
<evidence type="ECO:0000313" key="4">
    <source>
        <dbReference type="EMBL" id="PSR76967.1"/>
    </source>
</evidence>
<keyword evidence="1" id="KW-0067">ATP-binding</keyword>
<feature type="domain" description="ATP-grasp" evidence="3">
    <location>
        <begin position="227"/>
        <end position="430"/>
    </location>
</feature>
<keyword evidence="1" id="KW-0547">Nucleotide-binding</keyword>
<dbReference type="SUPFAM" id="SSF56059">
    <property type="entry name" value="Glutathione synthetase ATP-binding domain-like"/>
    <property type="match status" value="1"/>
</dbReference>
<keyword evidence="2" id="KW-1133">Transmembrane helix</keyword>
<evidence type="ECO:0000256" key="2">
    <source>
        <dbReference type="SAM" id="Phobius"/>
    </source>
</evidence>
<keyword evidence="5" id="KW-1185">Reference proteome</keyword>
<feature type="transmembrane region" description="Helical" evidence="2">
    <location>
        <begin position="21"/>
        <end position="41"/>
    </location>
</feature>
<protein>
    <submittedName>
        <fullName evidence="4">Carbamoylphosphate synthase large subunit</fullName>
    </submittedName>
</protein>
<dbReference type="GO" id="GO:0046872">
    <property type="term" value="F:metal ion binding"/>
    <property type="evidence" value="ECO:0007669"/>
    <property type="project" value="InterPro"/>
</dbReference>
<evidence type="ECO:0000259" key="3">
    <source>
        <dbReference type="PROSITE" id="PS50975"/>
    </source>
</evidence>
<dbReference type="OrthoDB" id="186626at2759"/>
<keyword evidence="2" id="KW-0472">Membrane</keyword>